<dbReference type="AlphaFoldDB" id="A0A448X9H2"/>
<evidence type="ECO:0000313" key="3">
    <source>
        <dbReference type="Proteomes" id="UP000784294"/>
    </source>
</evidence>
<feature type="compositionally biased region" description="Polar residues" evidence="1">
    <location>
        <begin position="1"/>
        <end position="10"/>
    </location>
</feature>
<keyword evidence="3" id="KW-1185">Reference proteome</keyword>
<reference evidence="2" key="1">
    <citation type="submission" date="2018-11" db="EMBL/GenBank/DDBJ databases">
        <authorList>
            <consortium name="Pathogen Informatics"/>
        </authorList>
    </citation>
    <scope>NUCLEOTIDE SEQUENCE</scope>
</reference>
<evidence type="ECO:0000256" key="1">
    <source>
        <dbReference type="SAM" id="MobiDB-lite"/>
    </source>
</evidence>
<protein>
    <submittedName>
        <fullName evidence="2">Uncharacterized protein</fullName>
    </submittedName>
</protein>
<sequence length="91" mass="9591">MWLLTSSDSGFESAGHEELEETSQVLPSGAMTATSNAPLESGTASAIVAFTGQPDPLRQLLQALSRSAMEQASDDPLYLAYARIMSKVSLG</sequence>
<comment type="caution">
    <text evidence="2">The sequence shown here is derived from an EMBL/GenBank/DDBJ whole genome shotgun (WGS) entry which is preliminary data.</text>
</comment>
<name>A0A448X9H2_9PLAT</name>
<feature type="region of interest" description="Disordered" evidence="1">
    <location>
        <begin position="1"/>
        <end position="27"/>
    </location>
</feature>
<dbReference type="Proteomes" id="UP000784294">
    <property type="component" value="Unassembled WGS sequence"/>
</dbReference>
<organism evidence="2 3">
    <name type="scientific">Protopolystoma xenopodis</name>
    <dbReference type="NCBI Taxonomy" id="117903"/>
    <lineage>
        <taxon>Eukaryota</taxon>
        <taxon>Metazoa</taxon>
        <taxon>Spiralia</taxon>
        <taxon>Lophotrochozoa</taxon>
        <taxon>Platyhelminthes</taxon>
        <taxon>Monogenea</taxon>
        <taxon>Polyopisthocotylea</taxon>
        <taxon>Polystomatidea</taxon>
        <taxon>Polystomatidae</taxon>
        <taxon>Protopolystoma</taxon>
    </lineage>
</organism>
<gene>
    <name evidence="2" type="ORF">PXEA_LOCUS24844</name>
</gene>
<accession>A0A448X9H2</accession>
<evidence type="ECO:0000313" key="2">
    <source>
        <dbReference type="EMBL" id="VEL31404.1"/>
    </source>
</evidence>
<dbReference type="EMBL" id="CAAALY010121978">
    <property type="protein sequence ID" value="VEL31404.1"/>
    <property type="molecule type" value="Genomic_DNA"/>
</dbReference>
<proteinExistence type="predicted"/>